<dbReference type="RefSeq" id="WP_283765139.1">
    <property type="nucleotide sequence ID" value="NZ_JAQOSO010000004.1"/>
</dbReference>
<name>A0ABT7B275_9CYAN</name>
<evidence type="ECO:0000313" key="2">
    <source>
        <dbReference type="Proteomes" id="UP001235849"/>
    </source>
</evidence>
<gene>
    <name evidence="1" type="ORF">PMG25_01485</name>
</gene>
<dbReference type="EMBL" id="JAQOSO010000004">
    <property type="protein sequence ID" value="MDJ1172759.1"/>
    <property type="molecule type" value="Genomic_DNA"/>
</dbReference>
<keyword evidence="2" id="KW-1185">Reference proteome</keyword>
<sequence>MISRTALGLTLVGSLFLFGCEEPADPEIQQASSAMAQMATPRMLSRSCFYLVYPNGKPSEFVSYLFSSLGTAEWPIAFDEMEEEQMKSVRMTPLPRTVRVSALKREHPQEKELVLIPDDENNQIIAQGYLADETDPTLETEWNLAIATPDEATQQLCRSNIELGIDGGMQTE</sequence>
<evidence type="ECO:0008006" key="3">
    <source>
        <dbReference type="Google" id="ProtNLM"/>
    </source>
</evidence>
<dbReference type="PROSITE" id="PS51257">
    <property type="entry name" value="PROKAR_LIPOPROTEIN"/>
    <property type="match status" value="1"/>
</dbReference>
<dbReference type="Proteomes" id="UP001235849">
    <property type="component" value="Unassembled WGS sequence"/>
</dbReference>
<protein>
    <recommendedName>
        <fullName evidence="3">Lipoprotein</fullName>
    </recommendedName>
</protein>
<reference evidence="1 2" key="1">
    <citation type="submission" date="2023-01" db="EMBL/GenBank/DDBJ databases">
        <title>Novel diversity within Roseofilum (Cyanobacteria; Desertifilaceae) from marine benthic mats with descriptions of four novel species.</title>
        <authorList>
            <person name="Wang Y."/>
            <person name="Berthold D.E."/>
            <person name="Hu J."/>
            <person name="Lefler F.W."/>
            <person name="Laughinghouse H.D. IV."/>
        </authorList>
    </citation>
    <scope>NUCLEOTIDE SEQUENCE [LARGE SCALE GENOMIC DNA]</scope>
    <source>
        <strain evidence="1 2">BLCC-M114</strain>
    </source>
</reference>
<organism evidence="1 2">
    <name type="scientific">Roseofilum capinflatum BLCC-M114</name>
    <dbReference type="NCBI Taxonomy" id="3022440"/>
    <lineage>
        <taxon>Bacteria</taxon>
        <taxon>Bacillati</taxon>
        <taxon>Cyanobacteriota</taxon>
        <taxon>Cyanophyceae</taxon>
        <taxon>Desertifilales</taxon>
        <taxon>Desertifilaceae</taxon>
        <taxon>Roseofilum</taxon>
        <taxon>Roseofilum capinflatum</taxon>
    </lineage>
</organism>
<proteinExistence type="predicted"/>
<comment type="caution">
    <text evidence="1">The sequence shown here is derived from an EMBL/GenBank/DDBJ whole genome shotgun (WGS) entry which is preliminary data.</text>
</comment>
<accession>A0ABT7B275</accession>
<evidence type="ECO:0000313" key="1">
    <source>
        <dbReference type="EMBL" id="MDJ1172759.1"/>
    </source>
</evidence>